<evidence type="ECO:0000256" key="3">
    <source>
        <dbReference type="ARBA" id="ARBA00022692"/>
    </source>
</evidence>
<dbReference type="PANTHER" id="PTHR10740:SF16">
    <property type="entry name" value="AMPHIREGULIN"/>
    <property type="match status" value="1"/>
</dbReference>
<dbReference type="GO" id="GO:0008083">
    <property type="term" value="F:growth factor activity"/>
    <property type="evidence" value="ECO:0007669"/>
    <property type="project" value="UniProtKB-KW"/>
</dbReference>
<evidence type="ECO:0000256" key="2">
    <source>
        <dbReference type="ARBA" id="ARBA00022536"/>
    </source>
</evidence>
<dbReference type="GO" id="GO:0045840">
    <property type="term" value="P:positive regulation of mitotic nuclear division"/>
    <property type="evidence" value="ECO:0007669"/>
    <property type="project" value="TreeGrafter"/>
</dbReference>
<protein>
    <submittedName>
        <fullName evidence="10">Uncharacterized protein</fullName>
    </submittedName>
</protein>
<dbReference type="InterPro" id="IPR000742">
    <property type="entry name" value="EGF"/>
</dbReference>
<dbReference type="GO" id="GO:0005615">
    <property type="term" value="C:extracellular space"/>
    <property type="evidence" value="ECO:0007669"/>
    <property type="project" value="TreeGrafter"/>
</dbReference>
<accession>A0AA88TUT8</accession>
<organism evidence="10 11">
    <name type="scientific">Cirrhinus molitorella</name>
    <name type="common">mud carp</name>
    <dbReference type="NCBI Taxonomy" id="172907"/>
    <lineage>
        <taxon>Eukaryota</taxon>
        <taxon>Metazoa</taxon>
        <taxon>Chordata</taxon>
        <taxon>Craniata</taxon>
        <taxon>Vertebrata</taxon>
        <taxon>Euteleostomi</taxon>
        <taxon>Actinopterygii</taxon>
        <taxon>Neopterygii</taxon>
        <taxon>Teleostei</taxon>
        <taxon>Ostariophysi</taxon>
        <taxon>Cypriniformes</taxon>
        <taxon>Cyprinidae</taxon>
        <taxon>Labeoninae</taxon>
        <taxon>Labeonini</taxon>
        <taxon>Cirrhinus</taxon>
    </lineage>
</organism>
<reference evidence="10" key="1">
    <citation type="submission" date="2023-08" db="EMBL/GenBank/DDBJ databases">
        <title>Chromosome-level Genome Assembly of mud carp (Cirrhinus molitorella).</title>
        <authorList>
            <person name="Liu H."/>
        </authorList>
    </citation>
    <scope>NUCLEOTIDE SEQUENCE</scope>
    <source>
        <strain evidence="10">Prfri</strain>
        <tissue evidence="10">Muscle</tissue>
    </source>
</reference>
<proteinExistence type="predicted"/>
<dbReference type="Proteomes" id="UP001187343">
    <property type="component" value="Unassembled WGS sequence"/>
</dbReference>
<evidence type="ECO:0000256" key="1">
    <source>
        <dbReference type="ARBA" id="ARBA00004167"/>
    </source>
</evidence>
<keyword evidence="6" id="KW-0339">Growth factor</keyword>
<dbReference type="GO" id="GO:0016020">
    <property type="term" value="C:membrane"/>
    <property type="evidence" value="ECO:0007669"/>
    <property type="project" value="UniProtKB-SubCell"/>
</dbReference>
<dbReference type="PROSITE" id="PS00022">
    <property type="entry name" value="EGF_1"/>
    <property type="match status" value="1"/>
</dbReference>
<comment type="caution">
    <text evidence="9">Lacks conserved residue(s) required for the propagation of feature annotation.</text>
</comment>
<name>A0AA88TUT8_9TELE</name>
<evidence type="ECO:0000256" key="7">
    <source>
        <dbReference type="ARBA" id="ARBA00023136"/>
    </source>
</evidence>
<dbReference type="PANTHER" id="PTHR10740">
    <property type="entry name" value="TRANSFORMING GROWTH FACTOR ALPHA"/>
    <property type="match status" value="1"/>
</dbReference>
<dbReference type="EMBL" id="JAUYZG010000003">
    <property type="protein sequence ID" value="KAK2910905.1"/>
    <property type="molecule type" value="Genomic_DNA"/>
</dbReference>
<keyword evidence="2 9" id="KW-0245">EGF-like domain</keyword>
<keyword evidence="5" id="KW-1133">Transmembrane helix</keyword>
<dbReference type="SUPFAM" id="SSF57196">
    <property type="entry name" value="EGF/Laminin"/>
    <property type="match status" value="1"/>
</dbReference>
<sequence length="227" mass="25156">MNLQRLSSLLLCVVCSAVFTITTAAAHTSGLDHVTVMSSSGEGLQSAVGEDLESDEDQELSEIFNEQTSFKVTQVTQGDEQNHKRSGRKKNKGRKKNRNITPVQPNHTLSHRSHSTTADPCLTSHVDYCIHGHCTYLQGLREPVCVCKRGYDGERCGIQLLGTSRDESSTETTHTALVIMAVVLSVISCLAILLMVCVHYRTHHRFQAAFLSSTNEREKLEKKNIMV</sequence>
<dbReference type="FunFam" id="2.10.25.10:FF:000158">
    <property type="entry name" value="proheparin-binding EGF-like growth factor"/>
    <property type="match status" value="1"/>
</dbReference>
<gene>
    <name evidence="10" type="ORF">Q8A67_003038</name>
</gene>
<dbReference type="GO" id="GO:0005154">
    <property type="term" value="F:epidermal growth factor receptor binding"/>
    <property type="evidence" value="ECO:0007669"/>
    <property type="project" value="TreeGrafter"/>
</dbReference>
<evidence type="ECO:0000256" key="9">
    <source>
        <dbReference type="PROSITE-ProRule" id="PRU00076"/>
    </source>
</evidence>
<evidence type="ECO:0000313" key="11">
    <source>
        <dbReference type="Proteomes" id="UP001187343"/>
    </source>
</evidence>
<comment type="subcellular location">
    <subcellularLocation>
        <location evidence="1">Membrane</location>
        <topology evidence="1">Single-pass membrane protein</topology>
    </subcellularLocation>
</comment>
<keyword evidence="4" id="KW-0732">Signal</keyword>
<evidence type="ECO:0000256" key="6">
    <source>
        <dbReference type="ARBA" id="ARBA00023030"/>
    </source>
</evidence>
<keyword evidence="3" id="KW-0812">Transmembrane</keyword>
<dbReference type="PROSITE" id="PS01186">
    <property type="entry name" value="EGF_2"/>
    <property type="match status" value="1"/>
</dbReference>
<dbReference type="GO" id="GO:0008284">
    <property type="term" value="P:positive regulation of cell population proliferation"/>
    <property type="evidence" value="ECO:0007669"/>
    <property type="project" value="TreeGrafter"/>
</dbReference>
<evidence type="ECO:0000256" key="5">
    <source>
        <dbReference type="ARBA" id="ARBA00022989"/>
    </source>
</evidence>
<dbReference type="PROSITE" id="PS50026">
    <property type="entry name" value="EGF_3"/>
    <property type="match status" value="1"/>
</dbReference>
<evidence type="ECO:0000256" key="4">
    <source>
        <dbReference type="ARBA" id="ARBA00022729"/>
    </source>
</evidence>
<keyword evidence="7" id="KW-0472">Membrane</keyword>
<dbReference type="AlphaFoldDB" id="A0AA88TUT8"/>
<keyword evidence="11" id="KW-1185">Reference proteome</keyword>
<feature type="disulfide bond" evidence="9">
    <location>
        <begin position="147"/>
        <end position="156"/>
    </location>
</feature>
<comment type="caution">
    <text evidence="10">The sequence shown here is derived from an EMBL/GenBank/DDBJ whole genome shotgun (WGS) entry which is preliminary data.</text>
</comment>
<keyword evidence="8 9" id="KW-1015">Disulfide bond</keyword>
<evidence type="ECO:0000256" key="8">
    <source>
        <dbReference type="ARBA" id="ARBA00023157"/>
    </source>
</evidence>
<dbReference type="Gene3D" id="2.10.25.10">
    <property type="entry name" value="Laminin"/>
    <property type="match status" value="1"/>
</dbReference>
<evidence type="ECO:0000313" key="10">
    <source>
        <dbReference type="EMBL" id="KAK2910905.1"/>
    </source>
</evidence>
<dbReference type="GO" id="GO:0007173">
    <property type="term" value="P:epidermal growth factor receptor signaling pathway"/>
    <property type="evidence" value="ECO:0007669"/>
    <property type="project" value="TreeGrafter"/>
</dbReference>